<protein>
    <submittedName>
        <fullName evidence="1">Thioredoxin domain-containing protein</fullName>
    </submittedName>
</protein>
<dbReference type="Proteomes" id="UP000485058">
    <property type="component" value="Unassembled WGS sequence"/>
</dbReference>
<proteinExistence type="predicted"/>
<dbReference type="GO" id="GO:0000774">
    <property type="term" value="F:adenyl-nucleotide exchange factor activity"/>
    <property type="evidence" value="ECO:0007669"/>
    <property type="project" value="TreeGrafter"/>
</dbReference>
<dbReference type="PANTHER" id="PTHR19316">
    <property type="entry name" value="PROTEIN FOLDING REGULATOR"/>
    <property type="match status" value="1"/>
</dbReference>
<evidence type="ECO:0000313" key="2">
    <source>
        <dbReference type="Proteomes" id="UP000485058"/>
    </source>
</evidence>
<dbReference type="EMBL" id="BLLF01003503">
    <property type="protein sequence ID" value="GFH27515.1"/>
    <property type="molecule type" value="Genomic_DNA"/>
</dbReference>
<dbReference type="GO" id="GO:0005783">
    <property type="term" value="C:endoplasmic reticulum"/>
    <property type="evidence" value="ECO:0007669"/>
    <property type="project" value="TreeGrafter"/>
</dbReference>
<organism evidence="1 2">
    <name type="scientific">Haematococcus lacustris</name>
    <name type="common">Green alga</name>
    <name type="synonym">Haematococcus pluvialis</name>
    <dbReference type="NCBI Taxonomy" id="44745"/>
    <lineage>
        <taxon>Eukaryota</taxon>
        <taxon>Viridiplantae</taxon>
        <taxon>Chlorophyta</taxon>
        <taxon>core chlorophytes</taxon>
        <taxon>Chlorophyceae</taxon>
        <taxon>CS clade</taxon>
        <taxon>Chlamydomonadales</taxon>
        <taxon>Haematococcaceae</taxon>
        <taxon>Haematococcus</taxon>
    </lineage>
</organism>
<sequence length="104" mass="10997">MLAVGTDLKVLGGISPLVAALDHTHPDMRAAAAYALGTAASNNPTFQAVLLQLHPDIFHQLSRLVLDADEGASVKALYAVAALVRNLNTTRHAFLAAGERWRVG</sequence>
<dbReference type="PANTHER" id="PTHR19316:SF32">
    <property type="entry name" value="ARM REPEAT SUPERFAMILY PROTEIN"/>
    <property type="match status" value="1"/>
</dbReference>
<dbReference type="SUPFAM" id="SSF48371">
    <property type="entry name" value="ARM repeat"/>
    <property type="match status" value="1"/>
</dbReference>
<dbReference type="Gene3D" id="1.25.10.10">
    <property type="entry name" value="Leucine-rich Repeat Variant"/>
    <property type="match status" value="1"/>
</dbReference>
<comment type="caution">
    <text evidence="1">The sequence shown here is derived from an EMBL/GenBank/DDBJ whole genome shotgun (WGS) entry which is preliminary data.</text>
</comment>
<dbReference type="InterPro" id="IPR050693">
    <property type="entry name" value="Hsp70_NEF-Inhibitors"/>
</dbReference>
<gene>
    <name evidence="1" type="ORF">HaLaN_25847</name>
</gene>
<reference evidence="1 2" key="1">
    <citation type="submission" date="2020-02" db="EMBL/GenBank/DDBJ databases">
        <title>Draft genome sequence of Haematococcus lacustris strain NIES-144.</title>
        <authorList>
            <person name="Morimoto D."/>
            <person name="Nakagawa S."/>
            <person name="Yoshida T."/>
            <person name="Sawayama S."/>
        </authorList>
    </citation>
    <scope>NUCLEOTIDE SEQUENCE [LARGE SCALE GENOMIC DNA]</scope>
    <source>
        <strain evidence="1 2">NIES-144</strain>
    </source>
</reference>
<accession>A0A699ZZ93</accession>
<dbReference type="InterPro" id="IPR016024">
    <property type="entry name" value="ARM-type_fold"/>
</dbReference>
<evidence type="ECO:0000313" key="1">
    <source>
        <dbReference type="EMBL" id="GFH27515.1"/>
    </source>
</evidence>
<dbReference type="InterPro" id="IPR011989">
    <property type="entry name" value="ARM-like"/>
</dbReference>
<name>A0A699ZZ93_HAELA</name>
<dbReference type="AlphaFoldDB" id="A0A699ZZ93"/>
<keyword evidence="2" id="KW-1185">Reference proteome</keyword>